<dbReference type="Proteomes" id="UP000507470">
    <property type="component" value="Unassembled WGS sequence"/>
</dbReference>
<evidence type="ECO:0000313" key="3">
    <source>
        <dbReference type="Proteomes" id="UP000507470"/>
    </source>
</evidence>
<evidence type="ECO:0000259" key="1">
    <source>
        <dbReference type="Pfam" id="PF13843"/>
    </source>
</evidence>
<feature type="domain" description="PiggyBac transposable element-derived protein" evidence="1">
    <location>
        <begin position="2"/>
        <end position="113"/>
    </location>
</feature>
<dbReference type="EMBL" id="CACVKT020007173">
    <property type="protein sequence ID" value="CAC5406113.1"/>
    <property type="molecule type" value="Genomic_DNA"/>
</dbReference>
<dbReference type="OrthoDB" id="6141774at2759"/>
<evidence type="ECO:0000313" key="2">
    <source>
        <dbReference type="EMBL" id="CAC5406113.1"/>
    </source>
</evidence>
<accession>A0A6J8DBR3</accession>
<dbReference type="Pfam" id="PF13843">
    <property type="entry name" value="DDE_Tnp_1_7"/>
    <property type="match status" value="1"/>
</dbReference>
<dbReference type="InterPro" id="IPR029526">
    <property type="entry name" value="PGBD"/>
</dbReference>
<keyword evidence="3" id="KW-1185">Reference proteome</keyword>
<reference evidence="2 3" key="1">
    <citation type="submission" date="2020-06" db="EMBL/GenBank/DDBJ databases">
        <authorList>
            <person name="Li R."/>
            <person name="Bekaert M."/>
        </authorList>
    </citation>
    <scope>NUCLEOTIDE SEQUENCE [LARGE SCALE GENOMIC DNA]</scope>
    <source>
        <strain evidence="3">wild</strain>
    </source>
</reference>
<gene>
    <name evidence="2" type="ORF">MCOR_39725</name>
</gene>
<sequence length="221" mass="25745">MPEAIKGAKLKNRGESITMQKGNLVATAWKDKKIVNYLSTNCDPTQSRIVQRRQKDGTRRDVAAPIVSDLYNKFMFGVDLADQKRMQYSTCRKAKKWYKYLFWFCFDLGVVNSLICMQESLKHKLLTKTRKERKRTQLEYRKALAQQMIGNFRGVRKRKAPAVTGNCGLAHWPTQFDKPGRCKGCLKQNKRFEVSAGCKQCNIRLCIKNDCFFKYHEELLK</sequence>
<protein>
    <recommendedName>
        <fullName evidence="1">PiggyBac transposable element-derived protein domain-containing protein</fullName>
    </recommendedName>
</protein>
<dbReference type="AlphaFoldDB" id="A0A6J8DBR3"/>
<dbReference type="PANTHER" id="PTHR46599">
    <property type="entry name" value="PIGGYBAC TRANSPOSABLE ELEMENT-DERIVED PROTEIN 4"/>
    <property type="match status" value="1"/>
</dbReference>
<name>A0A6J8DBR3_MYTCO</name>
<proteinExistence type="predicted"/>
<organism evidence="2 3">
    <name type="scientific">Mytilus coruscus</name>
    <name type="common">Sea mussel</name>
    <dbReference type="NCBI Taxonomy" id="42192"/>
    <lineage>
        <taxon>Eukaryota</taxon>
        <taxon>Metazoa</taxon>
        <taxon>Spiralia</taxon>
        <taxon>Lophotrochozoa</taxon>
        <taxon>Mollusca</taxon>
        <taxon>Bivalvia</taxon>
        <taxon>Autobranchia</taxon>
        <taxon>Pteriomorphia</taxon>
        <taxon>Mytilida</taxon>
        <taxon>Mytiloidea</taxon>
        <taxon>Mytilidae</taxon>
        <taxon>Mytilinae</taxon>
        <taxon>Mytilus</taxon>
    </lineage>
</organism>
<dbReference type="PANTHER" id="PTHR46599:SF2">
    <property type="entry name" value="PIGGYBAC TRANSPOSABLE ELEMENT-DERIVED PROTEIN 4-LIKE"/>
    <property type="match status" value="1"/>
</dbReference>